<dbReference type="EMBL" id="JAERKB010000001">
    <property type="protein sequence ID" value="MBS0967722.1"/>
    <property type="molecule type" value="Genomic_DNA"/>
</dbReference>
<evidence type="ECO:0000313" key="2">
    <source>
        <dbReference type="Proteomes" id="UP000680634"/>
    </source>
</evidence>
<dbReference type="Gene3D" id="1.10.10.60">
    <property type="entry name" value="Homeodomain-like"/>
    <property type="match status" value="1"/>
</dbReference>
<dbReference type="Proteomes" id="UP000680634">
    <property type="component" value="Unassembled WGS sequence"/>
</dbReference>
<gene>
    <name evidence="1" type="ORF">JK232_02335</name>
</gene>
<comment type="caution">
    <text evidence="1">The sequence shown here is derived from an EMBL/GenBank/DDBJ whole genome shotgun (WGS) entry which is preliminary data.</text>
</comment>
<dbReference type="RefSeq" id="WP_212588742.1">
    <property type="nucleotide sequence ID" value="NZ_JAERKB010000001.1"/>
</dbReference>
<organism evidence="1 2">
    <name type="scientific">Nissabacter archeti</name>
    <dbReference type="NCBI Taxonomy" id="1917880"/>
    <lineage>
        <taxon>Bacteria</taxon>
        <taxon>Pseudomonadati</taxon>
        <taxon>Pseudomonadota</taxon>
        <taxon>Gammaproteobacteria</taxon>
        <taxon>Enterobacterales</taxon>
        <taxon>Yersiniaceae</taxon>
        <taxon>Nissabacter</taxon>
    </lineage>
</organism>
<proteinExistence type="predicted"/>
<evidence type="ECO:0008006" key="3">
    <source>
        <dbReference type="Google" id="ProtNLM"/>
    </source>
</evidence>
<protein>
    <recommendedName>
        <fullName evidence="3">DNA-binding protein</fullName>
    </recommendedName>
</protein>
<keyword evidence="2" id="KW-1185">Reference proteome</keyword>
<name>A0ABS5JCU1_9GAMM</name>
<sequence>MKPCTAAHVERIRALAGTHTAAEMGKILRRTEGSIRGIAKKHGISLFSGCHKSHTMQDIEEIVRLRHQGLPFKEIARLTGLKVTSCQNIYRRHG</sequence>
<accession>A0ABS5JCU1</accession>
<reference evidence="1 2" key="1">
    <citation type="submission" date="2020-12" db="EMBL/GenBank/DDBJ databases">
        <authorList>
            <person name="Mcmullen J.G."/>
        </authorList>
    </citation>
    <scope>NUCLEOTIDE SEQUENCE [LARGE SCALE GENOMIC DNA]</scope>
    <source>
        <strain evidence="1 2">JGM97</strain>
    </source>
</reference>
<evidence type="ECO:0000313" key="1">
    <source>
        <dbReference type="EMBL" id="MBS0967722.1"/>
    </source>
</evidence>
<reference evidence="2" key="2">
    <citation type="submission" date="2023-07" db="EMBL/GenBank/DDBJ databases">
        <title>Genome-inferred correspondence between phylogeny and metabolic traits in the wild Drosophila gut microbiome.</title>
        <authorList>
            <person name="Bueno E."/>
            <person name="Blow F."/>
            <person name="Douglas A.E."/>
        </authorList>
    </citation>
    <scope>NUCLEOTIDE SEQUENCE [LARGE SCALE GENOMIC DNA]</scope>
    <source>
        <strain evidence="2">JGM97</strain>
    </source>
</reference>